<evidence type="ECO:0000256" key="1">
    <source>
        <dbReference type="ARBA" id="ARBA00001946"/>
    </source>
</evidence>
<dbReference type="GO" id="GO:0042578">
    <property type="term" value="F:phosphoric ester hydrolase activity"/>
    <property type="evidence" value="ECO:0007669"/>
    <property type="project" value="TreeGrafter"/>
</dbReference>
<dbReference type="InterPro" id="IPR002054">
    <property type="entry name" value="DNA-dir_DNA_pol_X"/>
</dbReference>
<dbReference type="Gene3D" id="3.30.460.10">
    <property type="entry name" value="Beta Polymerase, domain 2"/>
    <property type="match status" value="1"/>
</dbReference>
<dbReference type="SUPFAM" id="SSF81301">
    <property type="entry name" value="Nucleotidyltransferase"/>
    <property type="match status" value="1"/>
</dbReference>
<comment type="catalytic activity">
    <reaction evidence="21">
        <text>DNA(n) + a 2'-deoxyribonucleoside 5'-triphosphate = DNA(n+1) + diphosphate</text>
        <dbReference type="Rhea" id="RHEA:22508"/>
        <dbReference type="Rhea" id="RHEA-COMP:17339"/>
        <dbReference type="Rhea" id="RHEA-COMP:17340"/>
        <dbReference type="ChEBI" id="CHEBI:33019"/>
        <dbReference type="ChEBI" id="CHEBI:61560"/>
        <dbReference type="ChEBI" id="CHEBI:173112"/>
        <dbReference type="EC" id="2.7.7.7"/>
    </reaction>
</comment>
<keyword evidence="12" id="KW-0832">Ubl conjugation</keyword>
<evidence type="ECO:0000256" key="9">
    <source>
        <dbReference type="ARBA" id="ARBA00022695"/>
    </source>
</evidence>
<dbReference type="SUPFAM" id="SSF47802">
    <property type="entry name" value="DNA polymerase beta, N-terminal domain-like"/>
    <property type="match status" value="1"/>
</dbReference>
<dbReference type="GO" id="GO:0008270">
    <property type="term" value="F:zinc ion binding"/>
    <property type="evidence" value="ECO:0007669"/>
    <property type="project" value="TreeGrafter"/>
</dbReference>
<organism evidence="25 26">
    <name type="scientific">Aerophobetes bacterium</name>
    <dbReference type="NCBI Taxonomy" id="2030807"/>
    <lineage>
        <taxon>Bacteria</taxon>
        <taxon>Candidatus Aerophobota</taxon>
    </lineage>
</organism>
<comment type="caution">
    <text evidence="25">The sequence shown here is derived from an EMBL/GenBank/DDBJ whole genome shotgun (WGS) entry which is preliminary data.</text>
</comment>
<protein>
    <recommendedName>
        <fullName evidence="5">DNA polymerase beta</fullName>
        <ecNumber evidence="3">2.7.7.7</ecNumber>
        <ecNumber evidence="4">4.2.99.18</ecNumber>
    </recommendedName>
    <alternativeName>
        <fullName evidence="16">5'-deoxyribose-phosphate lyase</fullName>
    </alternativeName>
    <alternativeName>
        <fullName evidence="17">AP lyase</fullName>
    </alternativeName>
</protein>
<dbReference type="InterPro" id="IPR003583">
    <property type="entry name" value="Hlx-hairpin-Hlx_DNA-bd_motif"/>
</dbReference>
<evidence type="ECO:0000259" key="23">
    <source>
        <dbReference type="SMART" id="SM00481"/>
    </source>
</evidence>
<evidence type="ECO:0000259" key="24">
    <source>
        <dbReference type="SMART" id="SM00483"/>
    </source>
</evidence>
<comment type="subcellular location">
    <subcellularLocation>
        <location evidence="2">Cytoplasm</location>
    </subcellularLocation>
</comment>
<proteinExistence type="predicted"/>
<evidence type="ECO:0000256" key="3">
    <source>
        <dbReference type="ARBA" id="ARBA00012417"/>
    </source>
</evidence>
<evidence type="ECO:0000256" key="15">
    <source>
        <dbReference type="ARBA" id="ARBA00023204"/>
    </source>
</evidence>
<evidence type="ECO:0000256" key="2">
    <source>
        <dbReference type="ARBA" id="ARBA00004496"/>
    </source>
</evidence>
<dbReference type="EC" id="4.2.99.18" evidence="4"/>
<accession>A0A497E539</accession>
<name>A0A497E539_UNCAE</name>
<dbReference type="EMBL" id="QMPZ01000073">
    <property type="protein sequence ID" value="RLE08936.1"/>
    <property type="molecule type" value="Genomic_DNA"/>
</dbReference>
<dbReference type="GO" id="GO:0004527">
    <property type="term" value="F:exonuclease activity"/>
    <property type="evidence" value="ECO:0007669"/>
    <property type="project" value="UniProtKB-KW"/>
</dbReference>
<dbReference type="AlphaFoldDB" id="A0A497E539"/>
<dbReference type="InterPro" id="IPR043519">
    <property type="entry name" value="NT_sf"/>
</dbReference>
<evidence type="ECO:0000256" key="12">
    <source>
        <dbReference type="ARBA" id="ARBA00022843"/>
    </source>
</evidence>
<evidence type="ECO:0000256" key="17">
    <source>
        <dbReference type="ARBA" id="ARBA00035726"/>
    </source>
</evidence>
<dbReference type="GO" id="GO:0006281">
    <property type="term" value="P:DNA repair"/>
    <property type="evidence" value="ECO:0007669"/>
    <property type="project" value="UniProtKB-KW"/>
</dbReference>
<dbReference type="GO" id="GO:0003677">
    <property type="term" value="F:DNA binding"/>
    <property type="evidence" value="ECO:0007669"/>
    <property type="project" value="InterPro"/>
</dbReference>
<evidence type="ECO:0000256" key="16">
    <source>
        <dbReference type="ARBA" id="ARBA00035717"/>
    </source>
</evidence>
<dbReference type="GO" id="GO:0003887">
    <property type="term" value="F:DNA-directed DNA polymerase activity"/>
    <property type="evidence" value="ECO:0007669"/>
    <property type="project" value="UniProtKB-KW"/>
</dbReference>
<dbReference type="Pfam" id="PF14791">
    <property type="entry name" value="DNA_pol_B_thumb"/>
    <property type="match status" value="1"/>
</dbReference>
<evidence type="ECO:0000313" key="25">
    <source>
        <dbReference type="EMBL" id="RLE08936.1"/>
    </source>
</evidence>
<dbReference type="SMART" id="SM00481">
    <property type="entry name" value="POLIIIAc"/>
    <property type="match status" value="1"/>
</dbReference>
<evidence type="ECO:0000256" key="4">
    <source>
        <dbReference type="ARBA" id="ARBA00012720"/>
    </source>
</evidence>
<evidence type="ECO:0000256" key="18">
    <source>
        <dbReference type="ARBA" id="ARBA00044632"/>
    </source>
</evidence>
<dbReference type="Gene3D" id="3.20.20.140">
    <property type="entry name" value="Metal-dependent hydrolases"/>
    <property type="match status" value="1"/>
</dbReference>
<dbReference type="InterPro" id="IPR037160">
    <property type="entry name" value="DNA_Pol_thumb_sf"/>
</dbReference>
<keyword evidence="11" id="KW-0227">DNA damage</keyword>
<feature type="domain" description="Helix-hairpin-helix DNA-binding motif class 1" evidence="22">
    <location>
        <begin position="93"/>
        <end position="112"/>
    </location>
</feature>
<evidence type="ECO:0000259" key="22">
    <source>
        <dbReference type="SMART" id="SM00278"/>
    </source>
</evidence>
<comment type="catalytic activity">
    <reaction evidence="19">
        <text>a 5'-end 2'-deoxyribose-2'-deoxyribonucleotide-DNA = (2E,4S)-4-hydroxypenten-2-al-5-phosphate + a 5'-end 5'-phospho-2'-deoxyribonucleoside-DNA + H(+)</text>
        <dbReference type="Rhea" id="RHEA:76255"/>
        <dbReference type="Rhea" id="RHEA-COMP:13180"/>
        <dbReference type="Rhea" id="RHEA-COMP:18657"/>
        <dbReference type="ChEBI" id="CHEBI:15378"/>
        <dbReference type="ChEBI" id="CHEBI:136412"/>
        <dbReference type="ChEBI" id="CHEBI:195194"/>
        <dbReference type="ChEBI" id="CHEBI:195195"/>
    </reaction>
</comment>
<keyword evidence="8" id="KW-0808">Transferase</keyword>
<dbReference type="InterPro" id="IPR010994">
    <property type="entry name" value="RuvA_2-like"/>
</dbReference>
<dbReference type="InterPro" id="IPR002008">
    <property type="entry name" value="DNA_pol_X_beta-like"/>
</dbReference>
<dbReference type="PIRSF" id="PIRSF005047">
    <property type="entry name" value="UCP005047_YshC"/>
    <property type="match status" value="1"/>
</dbReference>
<feature type="domain" description="Polymerase/histidinol phosphatase N-terminal" evidence="23">
    <location>
        <begin position="342"/>
        <end position="421"/>
    </location>
</feature>
<dbReference type="CDD" id="cd07436">
    <property type="entry name" value="PHP_PolX"/>
    <property type="match status" value="1"/>
</dbReference>
<dbReference type="InterPro" id="IPR047967">
    <property type="entry name" value="PolX_PHP"/>
</dbReference>
<feature type="domain" description="Helix-hairpin-helix DNA-binding motif class 1" evidence="22">
    <location>
        <begin position="53"/>
        <end position="72"/>
    </location>
</feature>
<keyword evidence="25" id="KW-0540">Nuclease</keyword>
<keyword evidence="13" id="KW-0239">DNA-directed DNA polymerase</keyword>
<dbReference type="PRINTS" id="PR00870">
    <property type="entry name" value="DNAPOLXBETA"/>
</dbReference>
<dbReference type="SUPFAM" id="SSF47781">
    <property type="entry name" value="RuvA domain 2-like"/>
    <property type="match status" value="1"/>
</dbReference>
<evidence type="ECO:0000256" key="10">
    <source>
        <dbReference type="ARBA" id="ARBA00022705"/>
    </source>
</evidence>
<dbReference type="FunFam" id="3.20.20.140:FF:000047">
    <property type="entry name" value="PHP domain-containing protein"/>
    <property type="match status" value="1"/>
</dbReference>
<evidence type="ECO:0000313" key="26">
    <source>
        <dbReference type="Proteomes" id="UP000279422"/>
    </source>
</evidence>
<dbReference type="InterPro" id="IPR022311">
    <property type="entry name" value="PolX-like"/>
</dbReference>
<keyword evidence="25" id="KW-0269">Exonuclease</keyword>
<dbReference type="SUPFAM" id="SSF89550">
    <property type="entry name" value="PHP domain-like"/>
    <property type="match status" value="1"/>
</dbReference>
<comment type="cofactor">
    <cofactor evidence="1">
        <name>Mg(2+)</name>
        <dbReference type="ChEBI" id="CHEBI:18420"/>
    </cofactor>
</comment>
<dbReference type="InterPro" id="IPR029398">
    <property type="entry name" value="PolB_thumb"/>
</dbReference>
<dbReference type="InterPro" id="IPR050243">
    <property type="entry name" value="PHP_phosphatase"/>
</dbReference>
<dbReference type="Gene3D" id="1.10.150.110">
    <property type="entry name" value="DNA polymerase beta, N-terminal domain-like"/>
    <property type="match status" value="1"/>
</dbReference>
<dbReference type="Pfam" id="PF14520">
    <property type="entry name" value="HHH_5"/>
    <property type="match status" value="1"/>
</dbReference>
<keyword evidence="10" id="KW-0235">DNA replication</keyword>
<dbReference type="Proteomes" id="UP000279422">
    <property type="component" value="Unassembled WGS sequence"/>
</dbReference>
<dbReference type="InterPro" id="IPR010996">
    <property type="entry name" value="HHH_MUS81"/>
</dbReference>
<dbReference type="InterPro" id="IPR027421">
    <property type="entry name" value="DNA_pol_lamdba_lyase_dom_sf"/>
</dbReference>
<evidence type="ECO:0000256" key="11">
    <source>
        <dbReference type="ARBA" id="ARBA00022763"/>
    </source>
</evidence>
<keyword evidence="7" id="KW-0237">DNA synthesis</keyword>
<dbReference type="InterPro" id="IPR004013">
    <property type="entry name" value="PHP_dom"/>
</dbReference>
<keyword evidence="9" id="KW-0548">Nucleotidyltransferase</keyword>
<dbReference type="Gene3D" id="3.30.210.10">
    <property type="entry name" value="DNA polymerase, thumb domain"/>
    <property type="match status" value="1"/>
</dbReference>
<dbReference type="GO" id="GO:0005829">
    <property type="term" value="C:cytosol"/>
    <property type="evidence" value="ECO:0007669"/>
    <property type="project" value="TreeGrafter"/>
</dbReference>
<reference evidence="25 26" key="1">
    <citation type="submission" date="2018-06" db="EMBL/GenBank/DDBJ databases">
        <title>Extensive metabolic versatility and redundancy in microbially diverse, dynamic hydrothermal sediments.</title>
        <authorList>
            <person name="Dombrowski N."/>
            <person name="Teske A."/>
            <person name="Baker B.J."/>
        </authorList>
    </citation>
    <scope>NUCLEOTIDE SEQUENCE [LARGE SCALE GENOMIC DNA]</scope>
    <source>
        <strain evidence="25">B47_G16</strain>
    </source>
</reference>
<sequence>MSVSSDQVARIFREMADFLSLKGENPFRVRAYEKAADALEHLPGDLKELYEQGKLKGVPGLGKGMLEKIGTILSTGKLPAYEELKREFPEGVRELLSIPDIGPKTVKLVYEKIGVKNVQELEAAARSHKLRNLPGMGPKTEENILRGIRLYRMSRNRVLLGKALPLVEQILRELREKASSWIEMISPAGSLRRGKETIGDIDILVSSTNSRPVMDAFTHLSPVEDVLARGETKSSILTQSGLQIDLRVVPPESFGAALQYFTGSKAHNIALRERAIKKNLKINEYGVFAENGKRIGGRTEEEVYACLDLPLIPPELREDRGEIEAAEKGRLPLLLKEEDIKGDLHIHSTASDGTSSIEELVEKAKERGYEYIAITDHSVSLRVGRGLSGEDLLAQIRKIRKMNSRLEGFRILAGSEVDIRKDGTLDYPDEILKELDIVVISLHSGFRQDKKTITARVIKAMQNPFVRVFAHPTGRLLGEREPYSIDLDKILEVAREKNIWLEINAQPERLDLNDIWVMEAKKRGVRLVINTDAHNKDGLDLMSFGVITARRGWLEAKDVINTLPLKELLKLLKKDLISGE</sequence>
<evidence type="ECO:0000256" key="8">
    <source>
        <dbReference type="ARBA" id="ARBA00022679"/>
    </source>
</evidence>
<keyword evidence="25" id="KW-0378">Hydrolase</keyword>
<dbReference type="PANTHER" id="PTHR36928:SF1">
    <property type="entry name" value="PHOSPHATASE YCDX-RELATED"/>
    <property type="match status" value="1"/>
</dbReference>
<keyword evidence="15" id="KW-0234">DNA repair</keyword>
<evidence type="ECO:0000256" key="13">
    <source>
        <dbReference type="ARBA" id="ARBA00022932"/>
    </source>
</evidence>
<evidence type="ECO:0000256" key="21">
    <source>
        <dbReference type="ARBA" id="ARBA00049244"/>
    </source>
</evidence>
<dbReference type="Pfam" id="PF02811">
    <property type="entry name" value="PHP"/>
    <property type="match status" value="1"/>
</dbReference>
<dbReference type="GO" id="GO:0140078">
    <property type="term" value="F:class I DNA-(apurinic or apyrimidinic site) endonuclease activity"/>
    <property type="evidence" value="ECO:0007669"/>
    <property type="project" value="UniProtKB-EC"/>
</dbReference>
<keyword evidence="14" id="KW-0915">Sodium</keyword>
<dbReference type="CDD" id="cd00141">
    <property type="entry name" value="NT_POLXc"/>
    <property type="match status" value="1"/>
</dbReference>
<gene>
    <name evidence="25" type="ORF">DRJ00_05415</name>
</gene>
<evidence type="ECO:0000256" key="14">
    <source>
        <dbReference type="ARBA" id="ARBA00023053"/>
    </source>
</evidence>
<dbReference type="InterPro" id="IPR016195">
    <property type="entry name" value="Pol/histidinol_Pase-like"/>
</dbReference>
<dbReference type="EC" id="2.7.7.7" evidence="3"/>
<comment type="function">
    <text evidence="20">Repair polymerase that plays a key role in base-excision repair. During this process, the damaged base is excised by specific DNA glycosylases, the DNA backbone is nicked at the abasic site by an apurinic/apyrimidic (AP) endonuclease, and POLB removes 5'-deoxyribose-phosphate from the preincised AP site acting as a 5'-deoxyribose-phosphate lyase (5'-dRP lyase); through its DNA polymerase activity, it adds one nucleotide to the 3' end of the arising single-nucleotide gap. Conducts 'gap-filling' DNA synthesis in a stepwise distributive fashion rather than in a processive fashion as for other DNA polymerases. It is also able to cleave sugar-phosphate bonds 3' to an intact AP site, acting as an AP lyase.</text>
</comment>
<keyword evidence="6" id="KW-0488">Methylation</keyword>
<comment type="catalytic activity">
    <reaction evidence="18">
        <text>2'-deoxyribonucleotide-(2'-deoxyribose 5'-phosphate)-2'-deoxyribonucleotide-DNA = a 3'-end 2'-deoxyribonucleotide-(2,3-dehydro-2,3-deoxyribose 5'-phosphate)-DNA + a 5'-end 5'-phospho-2'-deoxyribonucleoside-DNA + H(+)</text>
        <dbReference type="Rhea" id="RHEA:66592"/>
        <dbReference type="Rhea" id="RHEA-COMP:13180"/>
        <dbReference type="Rhea" id="RHEA-COMP:16897"/>
        <dbReference type="Rhea" id="RHEA-COMP:17067"/>
        <dbReference type="ChEBI" id="CHEBI:15378"/>
        <dbReference type="ChEBI" id="CHEBI:136412"/>
        <dbReference type="ChEBI" id="CHEBI:157695"/>
        <dbReference type="ChEBI" id="CHEBI:167181"/>
        <dbReference type="EC" id="4.2.99.18"/>
    </reaction>
</comment>
<dbReference type="PANTHER" id="PTHR36928">
    <property type="entry name" value="PHOSPHATASE YCDX-RELATED"/>
    <property type="match status" value="1"/>
</dbReference>
<evidence type="ECO:0000256" key="7">
    <source>
        <dbReference type="ARBA" id="ARBA00022634"/>
    </source>
</evidence>
<dbReference type="Gene3D" id="1.10.150.20">
    <property type="entry name" value="5' to 3' exonuclease, C-terminal subdomain"/>
    <property type="match status" value="1"/>
</dbReference>
<evidence type="ECO:0000256" key="19">
    <source>
        <dbReference type="ARBA" id="ARBA00044678"/>
    </source>
</evidence>
<evidence type="ECO:0000256" key="5">
    <source>
        <dbReference type="ARBA" id="ARBA00020020"/>
    </source>
</evidence>
<dbReference type="SMART" id="SM00483">
    <property type="entry name" value="POLXc"/>
    <property type="match status" value="1"/>
</dbReference>
<feature type="domain" description="DNA-directed DNA polymerase X" evidence="24">
    <location>
        <begin position="2"/>
        <end position="318"/>
    </location>
</feature>
<dbReference type="InterPro" id="IPR003141">
    <property type="entry name" value="Pol/His_phosphatase_N"/>
</dbReference>
<evidence type="ECO:0000256" key="6">
    <source>
        <dbReference type="ARBA" id="ARBA00022481"/>
    </source>
</evidence>
<feature type="domain" description="Helix-hairpin-helix DNA-binding motif class 1" evidence="22">
    <location>
        <begin position="128"/>
        <end position="147"/>
    </location>
</feature>
<dbReference type="SMART" id="SM00278">
    <property type="entry name" value="HhH1"/>
    <property type="match status" value="3"/>
</dbReference>
<dbReference type="Pfam" id="PF14716">
    <property type="entry name" value="HHH_8"/>
    <property type="match status" value="1"/>
</dbReference>
<evidence type="ECO:0000256" key="20">
    <source>
        <dbReference type="ARBA" id="ARBA00045548"/>
    </source>
</evidence>
<dbReference type="NCBIfam" id="NF006375">
    <property type="entry name" value="PRK08609.1"/>
    <property type="match status" value="1"/>
</dbReference>